<sequence>SPASEKTKALRNYATLQKSKVDELQDLIENAGECSSSGYFNVLPSLSKIVKLWLENGTAITNLEELEKRALERYKELGKPDFECLHVALVRRQGQDFYSNSKCLGVLLDRYFDETDVNLIVWKGNHRCQETTTKDVMNWLFPEIRHIRYACTKCFMEFGNKEEWIRHENNKHFQPQAWRCPEILNPNSRPNDLAKALPTNSTENECARLFHRRDDFEEHLCDEHDCKETDVKIVVTASVIGRNNQRQIWCGFCRKLIPLQKEGLDAWNERSVAGWETDPRSARQDLSASMCSPVASAGWREWVARLRRGGAPEGRCNPPSLHGRISLELSPLSKCILGPNANLFPSQRKTKFSRIRNDLSDSLSISTSKGLL</sequence>
<feature type="domain" description="C2H2-type" evidence="1">
    <location>
        <begin position="151"/>
        <end position="172"/>
    </location>
</feature>
<evidence type="ECO:0000313" key="2">
    <source>
        <dbReference type="EMBL" id="QSS60250.1"/>
    </source>
</evidence>
<reference evidence="2" key="1">
    <citation type="submission" date="2021-01" db="EMBL/GenBank/DDBJ databases">
        <title>Chromosome-level genome assembly of a human fungal pathogen reveals clustering of transcriptionally co-regulated genes.</title>
        <authorList>
            <person name="Voorhies M."/>
            <person name="Cohen S."/>
            <person name="Shea T.P."/>
            <person name="Petrus S."/>
            <person name="Munoz J.F."/>
            <person name="Poplawski S."/>
            <person name="Goldman W.E."/>
            <person name="Michael T."/>
            <person name="Cuomo C.A."/>
            <person name="Sil A."/>
            <person name="Beyhan S."/>
        </authorList>
    </citation>
    <scope>NUCLEOTIDE SEQUENCE</scope>
    <source>
        <strain evidence="2">WU24</strain>
    </source>
</reference>
<evidence type="ECO:0000313" key="3">
    <source>
        <dbReference type="Proteomes" id="UP000663671"/>
    </source>
</evidence>
<dbReference type="AlphaFoldDB" id="A0A8A1M4I6"/>
<accession>A0A8A1M4I6</accession>
<dbReference type="PROSITE" id="PS00028">
    <property type="entry name" value="ZINC_FINGER_C2H2_1"/>
    <property type="match status" value="1"/>
</dbReference>
<dbReference type="InterPro" id="IPR013087">
    <property type="entry name" value="Znf_C2H2_type"/>
</dbReference>
<organism evidence="2 3">
    <name type="scientific">Ajellomyces capsulatus</name>
    <name type="common">Darling's disease fungus</name>
    <name type="synonym">Histoplasma capsulatum</name>
    <dbReference type="NCBI Taxonomy" id="5037"/>
    <lineage>
        <taxon>Eukaryota</taxon>
        <taxon>Fungi</taxon>
        <taxon>Dikarya</taxon>
        <taxon>Ascomycota</taxon>
        <taxon>Pezizomycotina</taxon>
        <taxon>Eurotiomycetes</taxon>
        <taxon>Eurotiomycetidae</taxon>
        <taxon>Onygenales</taxon>
        <taxon>Ajellomycetaceae</taxon>
        <taxon>Histoplasma</taxon>
    </lineage>
</organism>
<name>A0A8A1M4I6_AJECA</name>
<evidence type="ECO:0000259" key="1">
    <source>
        <dbReference type="PROSITE" id="PS00028"/>
    </source>
</evidence>
<proteinExistence type="predicted"/>
<protein>
    <recommendedName>
        <fullName evidence="1">C2H2-type domain-containing protein</fullName>
    </recommendedName>
</protein>
<feature type="non-terminal residue" evidence="2">
    <location>
        <position position="1"/>
    </location>
</feature>
<dbReference type="OrthoDB" id="4190313at2759"/>
<dbReference type="EMBL" id="CP069110">
    <property type="protein sequence ID" value="QSS60250.1"/>
    <property type="molecule type" value="Genomic_DNA"/>
</dbReference>
<gene>
    <name evidence="2" type="ORF">I7I51_05047</name>
</gene>
<dbReference type="VEuPathDB" id="FungiDB:I7I51_05047"/>
<feature type="non-terminal residue" evidence="2">
    <location>
        <position position="372"/>
    </location>
</feature>
<dbReference type="Proteomes" id="UP000663671">
    <property type="component" value="Chromosome 4"/>
</dbReference>